<keyword evidence="3" id="KW-1185">Reference proteome</keyword>
<proteinExistence type="predicted"/>
<dbReference type="GeneID" id="26373919"/>
<evidence type="ECO:0000256" key="1">
    <source>
        <dbReference type="SAM" id="Phobius"/>
    </source>
</evidence>
<keyword evidence="1" id="KW-1133">Transmembrane helix</keyword>
<dbReference type="RefSeq" id="YP_009182225.1">
    <property type="nucleotide sequence ID" value="NC_028491.1"/>
</dbReference>
<protein>
    <submittedName>
        <fullName evidence="2">Uncharacterized protein</fullName>
    </submittedName>
</protein>
<evidence type="ECO:0000313" key="2">
    <source>
        <dbReference type="EMBL" id="AKN80781.1"/>
    </source>
</evidence>
<dbReference type="Proteomes" id="UP000203433">
    <property type="component" value="Segment"/>
</dbReference>
<keyword evidence="1" id="KW-0812">Transmembrane</keyword>
<evidence type="ECO:0000313" key="3">
    <source>
        <dbReference type="Proteomes" id="UP000203433"/>
    </source>
</evidence>
<name>A0A0R7EYZ7_9BBAC</name>
<accession>A0A0R7EYZ7</accession>
<gene>
    <name evidence="2" type="primary">ORF-27</name>
</gene>
<dbReference type="KEGG" id="vg:26373919"/>
<reference evidence="2 3" key="1">
    <citation type="journal article" date="2015" name="J. Virol.">
        <title>A betabaculovirus-encoded gp64 homolog is a functional envelope fusion protein.</title>
        <authorList>
            <person name="Ardisson-Araujo D.M."/>
            <person name="Melo F.L."/>
            <person name="Clem R.J."/>
            <person name="Wolff J.L."/>
            <person name="Ribeiro B.M."/>
        </authorList>
    </citation>
    <scope>NUCLEOTIDE SEQUENCE [LARGE SCALE GENOMIC DNA]</scope>
    <source>
        <strain evidence="2 3">Parana-2009</strain>
    </source>
</reference>
<feature type="transmembrane region" description="Helical" evidence="1">
    <location>
        <begin position="55"/>
        <end position="75"/>
    </location>
</feature>
<sequence>MLSNFSSNIRSKGLLILILPLLFGWYFTSLSLNFLFNSSYFSSNSSYFSSQFLTFLSKSLIVFLFLSSSSLYSCFFRSTF</sequence>
<dbReference type="EMBL" id="KP296186">
    <property type="protein sequence ID" value="AKN80781.1"/>
    <property type="molecule type" value="Genomic_DNA"/>
</dbReference>
<organism evidence="2 3">
    <name type="scientific">Diatraea saccharalis granulovirus</name>
    <dbReference type="NCBI Taxonomy" id="1675862"/>
    <lineage>
        <taxon>Viruses</taxon>
        <taxon>Viruses incertae sedis</taxon>
        <taxon>Naldaviricetes</taxon>
        <taxon>Lefavirales</taxon>
        <taxon>Baculoviridae</taxon>
        <taxon>Betabaculovirus</taxon>
        <taxon>Betabaculovirus disaccharalis</taxon>
    </lineage>
</organism>
<keyword evidence="1" id="KW-0472">Membrane</keyword>
<feature type="transmembrane region" description="Helical" evidence="1">
    <location>
        <begin position="12"/>
        <end position="35"/>
    </location>
</feature>